<dbReference type="RefSeq" id="WP_146574380.1">
    <property type="nucleotide sequence ID" value="NZ_SJPH01000004.1"/>
</dbReference>
<name>A0A5C5VZV7_9BACT</name>
<dbReference type="SUPFAM" id="SSF46785">
    <property type="entry name" value="Winged helix' DNA-binding domain"/>
    <property type="match status" value="1"/>
</dbReference>
<organism evidence="1 2">
    <name type="scientific">Botrimarina hoheduenensis</name>
    <dbReference type="NCBI Taxonomy" id="2528000"/>
    <lineage>
        <taxon>Bacteria</taxon>
        <taxon>Pseudomonadati</taxon>
        <taxon>Planctomycetota</taxon>
        <taxon>Planctomycetia</taxon>
        <taxon>Pirellulales</taxon>
        <taxon>Lacipirellulaceae</taxon>
        <taxon>Botrimarina</taxon>
    </lineage>
</organism>
<dbReference type="EMBL" id="SJPH01000004">
    <property type="protein sequence ID" value="TWT43339.1"/>
    <property type="molecule type" value="Genomic_DNA"/>
</dbReference>
<evidence type="ECO:0000313" key="2">
    <source>
        <dbReference type="Proteomes" id="UP000318995"/>
    </source>
</evidence>
<dbReference type="Pfam" id="PF11625">
    <property type="entry name" value="DUF3253"/>
    <property type="match status" value="1"/>
</dbReference>
<dbReference type="Gene3D" id="1.10.10.10">
    <property type="entry name" value="Winged helix-like DNA-binding domain superfamily/Winged helix DNA-binding domain"/>
    <property type="match status" value="1"/>
</dbReference>
<evidence type="ECO:0000313" key="1">
    <source>
        <dbReference type="EMBL" id="TWT43339.1"/>
    </source>
</evidence>
<dbReference type="InterPro" id="IPR036390">
    <property type="entry name" value="WH_DNA-bd_sf"/>
</dbReference>
<comment type="caution">
    <text evidence="1">The sequence shown here is derived from an EMBL/GenBank/DDBJ whole genome shotgun (WGS) entry which is preliminary data.</text>
</comment>
<protein>
    <recommendedName>
        <fullName evidence="3">S-adenosylmethionine tRNA ribosyltransferase</fullName>
    </recommendedName>
</protein>
<gene>
    <name evidence="1" type="ORF">Pla111_22900</name>
</gene>
<accession>A0A5C5VZV7</accession>
<dbReference type="Proteomes" id="UP000318995">
    <property type="component" value="Unassembled WGS sequence"/>
</dbReference>
<evidence type="ECO:0008006" key="3">
    <source>
        <dbReference type="Google" id="ProtNLM"/>
    </source>
</evidence>
<dbReference type="OrthoDB" id="34459at2"/>
<dbReference type="AlphaFoldDB" id="A0A5C5VZV7"/>
<dbReference type="InterPro" id="IPR036388">
    <property type="entry name" value="WH-like_DNA-bd_sf"/>
</dbReference>
<proteinExistence type="predicted"/>
<sequence length="94" mass="10157">MSAATAPGNDPDKLAEQLEVAMLALLAHRGVGKTICPSEAARRVQPDDWRPLMDLTRTVACQLIDQGRLVATQRGIAVDLVNVHGPIRLRLPVP</sequence>
<reference evidence="1 2" key="1">
    <citation type="submission" date="2019-02" db="EMBL/GenBank/DDBJ databases">
        <title>Deep-cultivation of Planctomycetes and their phenomic and genomic characterization uncovers novel biology.</title>
        <authorList>
            <person name="Wiegand S."/>
            <person name="Jogler M."/>
            <person name="Boedeker C."/>
            <person name="Pinto D."/>
            <person name="Vollmers J."/>
            <person name="Rivas-Marin E."/>
            <person name="Kohn T."/>
            <person name="Peeters S.H."/>
            <person name="Heuer A."/>
            <person name="Rast P."/>
            <person name="Oberbeckmann S."/>
            <person name="Bunk B."/>
            <person name="Jeske O."/>
            <person name="Meyerdierks A."/>
            <person name="Storesund J.E."/>
            <person name="Kallscheuer N."/>
            <person name="Luecker S."/>
            <person name="Lage O.M."/>
            <person name="Pohl T."/>
            <person name="Merkel B.J."/>
            <person name="Hornburger P."/>
            <person name="Mueller R.-W."/>
            <person name="Bruemmer F."/>
            <person name="Labrenz M."/>
            <person name="Spormann A.M."/>
            <person name="Op Den Camp H."/>
            <person name="Overmann J."/>
            <person name="Amann R."/>
            <person name="Jetten M.S.M."/>
            <person name="Mascher T."/>
            <person name="Medema M.H."/>
            <person name="Devos D.P."/>
            <person name="Kaster A.-K."/>
            <person name="Ovreas L."/>
            <person name="Rohde M."/>
            <person name="Galperin M.Y."/>
            <person name="Jogler C."/>
        </authorList>
    </citation>
    <scope>NUCLEOTIDE SEQUENCE [LARGE SCALE GENOMIC DNA]</scope>
    <source>
        <strain evidence="1 2">Pla111</strain>
    </source>
</reference>
<keyword evidence="2" id="KW-1185">Reference proteome</keyword>
<dbReference type="InterPro" id="IPR021660">
    <property type="entry name" value="DUF3253"/>
</dbReference>